<keyword evidence="1" id="KW-1133">Transmembrane helix</keyword>
<dbReference type="AlphaFoldDB" id="A0A2V0RLE0"/>
<accession>A0A2V0RLE0</accession>
<name>A0A2V0RLE0_9ZZZZ</name>
<evidence type="ECO:0000256" key="1">
    <source>
        <dbReference type="SAM" id="Phobius"/>
    </source>
</evidence>
<reference evidence="2" key="1">
    <citation type="submission" date="2017-04" db="EMBL/GenBank/DDBJ databases">
        <title>Unveiling RNA virosphere associated with marine microorganisms.</title>
        <authorList>
            <person name="Urayama S."/>
            <person name="Takaki Y."/>
            <person name="Nishi S."/>
            <person name="Yoshida Y."/>
            <person name="Deguchi S."/>
            <person name="Takai K."/>
            <person name="Nunoura T."/>
        </authorList>
    </citation>
    <scope>NUCLEOTIDE SEQUENCE</scope>
</reference>
<dbReference type="EMBL" id="BDQC01000166">
    <property type="protein sequence ID" value="GBH22572.1"/>
    <property type="molecule type" value="Genomic_RNA"/>
</dbReference>
<proteinExistence type="predicted"/>
<comment type="caution">
    <text evidence="2">The sequence shown here is derived from an EMBL/GenBank/DDBJ whole genome shotgun (WGS) entry which is preliminary data.</text>
</comment>
<sequence length="180" mass="18898">MGWLRKLWRKIKAELSRLWKKIKPWLAIAVLVAGIALTLMGGGAIWMAPWLSTLATALNANMLFGVAVSIGAAALIDSETVVDAIGKIGDAAVAVGEAVGRTVGSATRGLADGLGITTPLMIIAGVAGAAWLFGLLGSDDKEGEAVVYYEDDYVDGETIDGEYELVDNSDYYGDEGYAVQ</sequence>
<organism evidence="2">
    <name type="scientific">viral metagenome</name>
    <dbReference type="NCBI Taxonomy" id="1070528"/>
    <lineage>
        <taxon>unclassified sequences</taxon>
        <taxon>metagenomes</taxon>
        <taxon>organismal metagenomes</taxon>
    </lineage>
</organism>
<evidence type="ECO:0000313" key="2">
    <source>
        <dbReference type="EMBL" id="GBH22572.1"/>
    </source>
</evidence>
<feature type="transmembrane region" description="Helical" evidence="1">
    <location>
        <begin position="54"/>
        <end position="76"/>
    </location>
</feature>
<keyword evidence="1" id="KW-0812">Transmembrane</keyword>
<feature type="transmembrane region" description="Helical" evidence="1">
    <location>
        <begin position="25"/>
        <end position="48"/>
    </location>
</feature>
<protein>
    <submittedName>
        <fullName evidence="2">Uncharacterized protein</fullName>
    </submittedName>
</protein>
<keyword evidence="1" id="KW-0472">Membrane</keyword>